<comment type="catalytic activity">
    <reaction evidence="11">
        <text>D-glyceraldehyde 3-phosphate + pyruvate + H(+) = 1-deoxy-D-xylulose 5-phosphate + CO2</text>
        <dbReference type="Rhea" id="RHEA:12605"/>
        <dbReference type="ChEBI" id="CHEBI:15361"/>
        <dbReference type="ChEBI" id="CHEBI:15378"/>
        <dbReference type="ChEBI" id="CHEBI:16526"/>
        <dbReference type="ChEBI" id="CHEBI:57792"/>
        <dbReference type="ChEBI" id="CHEBI:59776"/>
        <dbReference type="EC" id="2.2.1.7"/>
    </reaction>
</comment>
<dbReference type="Gene3D" id="3.40.50.970">
    <property type="match status" value="2"/>
</dbReference>
<evidence type="ECO:0000313" key="13">
    <source>
        <dbReference type="EMBL" id="SBT05515.1"/>
    </source>
</evidence>
<evidence type="ECO:0000256" key="2">
    <source>
        <dbReference type="ARBA" id="ARBA00011081"/>
    </source>
</evidence>
<sequence>MTRYPLLDTISDPAQVRKLDRRQLPQLADELRAFLVESVSRTGGHLSSNLGTVELTVALHHVFDTPHDRLVWDVGHQTYAHKVLTGRRTGMAKLRMHGGVSGFPKRSESCYDTFGVGHSSTSISAALGMAIAAKIKGETRKVVAIIGDGAMSAGQAFEALNNAGVADADMLVVLNDNDMSISPPVGALNRYLARLFSGSTFNAARKAGEKILDFSPSLREFAKRAEEHVKGMLTPGTLFEELGLNYIGPIDGHDLESLVPTLQNLKHLKGPQFLHVITKKGQGYKLAEADPILYHGVSKFKPEVGIAGGPSGAKPSYTQIFGDWLCDMAAADPRLVGITPAMREGSGLLRFSERYPQRYYDVGIAEQHAVTFAAGLACEGLRPVLAIYSTFLQRGYDQLVHDVALQNLPVVFALDRGGLVGADGPTHHGAFDLTFLTCIPNMVIMTPSDEDECRKMLTTAYRRDGPSAVRYPRGNGPGVAIDKDLVGLALGKGEIRRRGRGVALLAFGSMLTPALTAAEEIDATVANMRFVKPIDRDLIIALAAEHSLLVSVEESAVIGGAGSEVERVLAEIASPARLLRLGIPDHFIEHGDQTLLLASIGLDPDGIIAAIRARPNLAADAEQQMDPSSE</sequence>
<feature type="binding site" evidence="11">
    <location>
        <position position="177"/>
    </location>
    <ligand>
        <name>Mg(2+)</name>
        <dbReference type="ChEBI" id="CHEBI:18420"/>
    </ligand>
</feature>
<dbReference type="InterPro" id="IPR029061">
    <property type="entry name" value="THDP-binding"/>
</dbReference>
<dbReference type="PROSITE" id="PS00801">
    <property type="entry name" value="TRANSKETOLASE_1"/>
    <property type="match status" value="1"/>
</dbReference>
<dbReference type="GO" id="GO:0008661">
    <property type="term" value="F:1-deoxy-D-xylulose-5-phosphate synthase activity"/>
    <property type="evidence" value="ECO:0007669"/>
    <property type="project" value="UniProtKB-UniRule"/>
</dbReference>
<evidence type="ECO:0000256" key="8">
    <source>
        <dbReference type="ARBA" id="ARBA00023052"/>
    </source>
</evidence>
<keyword evidence="6 11" id="KW-0460">Magnesium</keyword>
<evidence type="ECO:0000256" key="10">
    <source>
        <dbReference type="ARBA" id="ARBA00055605"/>
    </source>
</evidence>
<dbReference type="PANTHER" id="PTHR43322">
    <property type="entry name" value="1-D-DEOXYXYLULOSE 5-PHOSPHATE SYNTHASE-RELATED"/>
    <property type="match status" value="1"/>
</dbReference>
<comment type="subunit">
    <text evidence="3 11">Homodimer.</text>
</comment>
<dbReference type="Gene3D" id="3.40.50.920">
    <property type="match status" value="1"/>
</dbReference>
<dbReference type="EMBL" id="FLQX01000097">
    <property type="protein sequence ID" value="SBT05515.1"/>
    <property type="molecule type" value="Genomic_DNA"/>
</dbReference>
<dbReference type="InterPro" id="IPR005477">
    <property type="entry name" value="Dxylulose-5-P_synthase"/>
</dbReference>
<feature type="binding site" evidence="11">
    <location>
        <position position="177"/>
    </location>
    <ligand>
        <name>thiamine diphosphate</name>
        <dbReference type="ChEBI" id="CHEBI:58937"/>
    </ligand>
</feature>
<feature type="binding site" evidence="11">
    <location>
        <position position="284"/>
    </location>
    <ligand>
        <name>thiamine diphosphate</name>
        <dbReference type="ChEBI" id="CHEBI:58937"/>
    </ligand>
</feature>
<feature type="domain" description="Transketolase-like pyrimidine-binding" evidence="12">
    <location>
        <begin position="315"/>
        <end position="479"/>
    </location>
</feature>
<dbReference type="FunFam" id="3.40.50.920:FF:000002">
    <property type="entry name" value="1-deoxy-D-xylulose-5-phosphate synthase"/>
    <property type="match status" value="1"/>
</dbReference>
<comment type="function">
    <text evidence="10 11">Catalyzes the acyloin condensation reaction between C atoms 2 and 3 of pyruvate and glyceraldehyde 3-phosphate to yield 1-deoxy-D-xylulose-5-phosphate (DXP).</text>
</comment>
<dbReference type="Pfam" id="PF02779">
    <property type="entry name" value="Transket_pyr"/>
    <property type="match status" value="1"/>
</dbReference>
<dbReference type="EC" id="2.2.1.7" evidence="11"/>
<dbReference type="AlphaFoldDB" id="A0A1A8XK54"/>
<dbReference type="GO" id="GO:0016114">
    <property type="term" value="P:terpenoid biosynthetic process"/>
    <property type="evidence" value="ECO:0007669"/>
    <property type="project" value="UniProtKB-UniRule"/>
</dbReference>
<evidence type="ECO:0000256" key="9">
    <source>
        <dbReference type="ARBA" id="ARBA00023229"/>
    </source>
</evidence>
<feature type="binding site" evidence="11">
    <location>
        <position position="76"/>
    </location>
    <ligand>
        <name>thiamine diphosphate</name>
        <dbReference type="ChEBI" id="CHEBI:58937"/>
    </ligand>
</feature>
<dbReference type="FunFam" id="3.40.50.970:FF:000005">
    <property type="entry name" value="1-deoxy-D-xylulose-5-phosphate synthase"/>
    <property type="match status" value="1"/>
</dbReference>
<evidence type="ECO:0000256" key="6">
    <source>
        <dbReference type="ARBA" id="ARBA00022842"/>
    </source>
</evidence>
<keyword evidence="4 11" id="KW-0808">Transferase</keyword>
<dbReference type="InterPro" id="IPR033248">
    <property type="entry name" value="Transketolase_C"/>
</dbReference>
<dbReference type="CDD" id="cd02007">
    <property type="entry name" value="TPP_DXS"/>
    <property type="match status" value="1"/>
</dbReference>
<keyword evidence="5 11" id="KW-0479">Metal-binding</keyword>
<keyword evidence="9 11" id="KW-0414">Isoprene biosynthesis</keyword>
<evidence type="ECO:0000256" key="11">
    <source>
        <dbReference type="HAMAP-Rule" id="MF_00315"/>
    </source>
</evidence>
<dbReference type="InterPro" id="IPR005475">
    <property type="entry name" value="Transketolase-like_Pyr-bd"/>
</dbReference>
<dbReference type="InterPro" id="IPR049557">
    <property type="entry name" value="Transketolase_CS"/>
</dbReference>
<dbReference type="Pfam" id="PF02780">
    <property type="entry name" value="Transketolase_C"/>
    <property type="match status" value="1"/>
</dbReference>
<comment type="cofactor">
    <cofactor evidence="11">
        <name>Mg(2+)</name>
        <dbReference type="ChEBI" id="CHEBI:18420"/>
    </cofactor>
    <text evidence="11">Binds 1 Mg(2+) ion per subunit.</text>
</comment>
<comment type="similarity">
    <text evidence="2 11">Belongs to the transketolase family. DXPS subfamily.</text>
</comment>
<feature type="binding site" evidence="11">
    <location>
        <position position="366"/>
    </location>
    <ligand>
        <name>thiamine diphosphate</name>
        <dbReference type="ChEBI" id="CHEBI:58937"/>
    </ligand>
</feature>
<dbReference type="SMART" id="SM00861">
    <property type="entry name" value="Transket_pyr"/>
    <property type="match status" value="1"/>
</dbReference>
<dbReference type="PANTHER" id="PTHR43322:SF5">
    <property type="entry name" value="1-DEOXY-D-XYLULOSE-5-PHOSPHATE SYNTHASE, CHLOROPLASTIC"/>
    <property type="match status" value="1"/>
</dbReference>
<accession>A0A1A8XK54</accession>
<dbReference type="InterPro" id="IPR009014">
    <property type="entry name" value="Transketo_C/PFOR_II"/>
</dbReference>
<evidence type="ECO:0000256" key="3">
    <source>
        <dbReference type="ARBA" id="ARBA00011738"/>
    </source>
</evidence>
<dbReference type="STRING" id="1860102.ACCAA_220024"/>
<proteinExistence type="inferred from homology"/>
<keyword evidence="8 11" id="KW-0786">Thiamine pyrophosphate</keyword>
<keyword evidence="14" id="KW-1185">Reference proteome</keyword>
<comment type="cofactor">
    <cofactor evidence="11">
        <name>thiamine diphosphate</name>
        <dbReference type="ChEBI" id="CHEBI:58937"/>
    </cofactor>
    <text evidence="11">Binds 1 thiamine pyrophosphate per subunit.</text>
</comment>
<dbReference type="NCBIfam" id="TIGR00204">
    <property type="entry name" value="dxs"/>
    <property type="match status" value="1"/>
</dbReference>
<organism evidence="13 14">
    <name type="scientific">Candidatus Accumulibacter aalborgensis</name>
    <dbReference type="NCBI Taxonomy" id="1860102"/>
    <lineage>
        <taxon>Bacteria</taxon>
        <taxon>Pseudomonadati</taxon>
        <taxon>Pseudomonadota</taxon>
        <taxon>Betaproteobacteria</taxon>
        <taxon>Candidatus Accumulibacter</taxon>
    </lineage>
</organism>
<dbReference type="Pfam" id="PF13292">
    <property type="entry name" value="DXP_synthase_N"/>
    <property type="match status" value="1"/>
</dbReference>
<dbReference type="Proteomes" id="UP000199169">
    <property type="component" value="Unassembled WGS sequence"/>
</dbReference>
<gene>
    <name evidence="11 13" type="primary">dxs</name>
    <name evidence="13" type="ORF">ACCAA_220024</name>
</gene>
<dbReference type="RefSeq" id="WP_186406611.1">
    <property type="nucleotide sequence ID" value="NZ_FLQX01000097.1"/>
</dbReference>
<evidence type="ECO:0000256" key="5">
    <source>
        <dbReference type="ARBA" id="ARBA00022723"/>
    </source>
</evidence>
<evidence type="ECO:0000313" key="14">
    <source>
        <dbReference type="Proteomes" id="UP000199169"/>
    </source>
</evidence>
<comment type="pathway">
    <text evidence="1 11">Metabolic intermediate biosynthesis; 1-deoxy-D-xylulose 5-phosphate biosynthesis; 1-deoxy-D-xylulose 5-phosphate from D-glyceraldehyde 3-phosphate and pyruvate: step 1/1.</text>
</comment>
<dbReference type="HAMAP" id="MF_00315">
    <property type="entry name" value="DXP_synth"/>
    <property type="match status" value="1"/>
</dbReference>
<dbReference type="SUPFAM" id="SSF52518">
    <property type="entry name" value="Thiamin diphosphate-binding fold (THDP-binding)"/>
    <property type="match status" value="2"/>
</dbReference>
<protein>
    <recommendedName>
        <fullName evidence="11">1-deoxy-D-xylulose-5-phosphate synthase</fullName>
        <ecNumber evidence="11">2.2.1.7</ecNumber>
    </recommendedName>
    <alternativeName>
        <fullName evidence="11">1-deoxyxylulose-5-phosphate synthase</fullName>
        <shortName evidence="11">DXP synthase</shortName>
        <shortName evidence="11">DXPS</shortName>
    </alternativeName>
</protein>
<name>A0A1A8XK54_9PROT</name>
<dbReference type="GO" id="GO:0005829">
    <property type="term" value="C:cytosol"/>
    <property type="evidence" value="ECO:0007669"/>
    <property type="project" value="TreeGrafter"/>
</dbReference>
<dbReference type="GO" id="GO:0030976">
    <property type="term" value="F:thiamine pyrophosphate binding"/>
    <property type="evidence" value="ECO:0007669"/>
    <property type="project" value="UniProtKB-UniRule"/>
</dbReference>
<evidence type="ECO:0000259" key="12">
    <source>
        <dbReference type="SMART" id="SM00861"/>
    </source>
</evidence>
<evidence type="ECO:0000256" key="1">
    <source>
        <dbReference type="ARBA" id="ARBA00004980"/>
    </source>
</evidence>
<dbReference type="NCBIfam" id="NF003933">
    <property type="entry name" value="PRK05444.2-2"/>
    <property type="match status" value="1"/>
</dbReference>
<dbReference type="UniPathway" id="UPA00064">
    <property type="reaction ID" value="UER00091"/>
</dbReference>
<dbReference type="SUPFAM" id="SSF52922">
    <property type="entry name" value="TK C-terminal domain-like"/>
    <property type="match status" value="1"/>
</dbReference>
<feature type="binding site" evidence="11">
    <location>
        <begin position="149"/>
        <end position="150"/>
    </location>
    <ligand>
        <name>thiamine diphosphate</name>
        <dbReference type="ChEBI" id="CHEBI:58937"/>
    </ligand>
</feature>
<feature type="binding site" evidence="11">
    <location>
        <position position="148"/>
    </location>
    <ligand>
        <name>Mg(2+)</name>
        <dbReference type="ChEBI" id="CHEBI:18420"/>
    </ligand>
</feature>
<dbReference type="GO" id="GO:0000287">
    <property type="term" value="F:magnesium ion binding"/>
    <property type="evidence" value="ECO:0007669"/>
    <property type="project" value="UniProtKB-UniRule"/>
</dbReference>
<keyword evidence="7 11" id="KW-0784">Thiamine biosynthesis</keyword>
<evidence type="ECO:0000256" key="4">
    <source>
        <dbReference type="ARBA" id="ARBA00022679"/>
    </source>
</evidence>
<dbReference type="GO" id="GO:0009228">
    <property type="term" value="P:thiamine biosynthetic process"/>
    <property type="evidence" value="ECO:0007669"/>
    <property type="project" value="UniProtKB-UniRule"/>
</dbReference>
<evidence type="ECO:0000256" key="7">
    <source>
        <dbReference type="ARBA" id="ARBA00022977"/>
    </source>
</evidence>
<reference evidence="14" key="1">
    <citation type="submission" date="2016-06" db="EMBL/GenBank/DDBJ databases">
        <authorList>
            <person name="McIlroy S.J."/>
            <person name="Karst S.M."/>
            <person name="Albertsen M."/>
        </authorList>
    </citation>
    <scope>NUCLEOTIDE SEQUENCE [LARGE SCALE GENOMIC DNA]</scope>
</reference>
<dbReference type="CDD" id="cd07033">
    <property type="entry name" value="TPP_PYR_DXS_TK_like"/>
    <property type="match status" value="1"/>
</dbReference>
<dbReference type="GO" id="GO:0019288">
    <property type="term" value="P:isopentenyl diphosphate biosynthetic process, methylerythritol 4-phosphate pathway"/>
    <property type="evidence" value="ECO:0007669"/>
    <property type="project" value="TreeGrafter"/>
</dbReference>
<feature type="binding site" evidence="11">
    <location>
        <begin position="117"/>
        <end position="119"/>
    </location>
    <ligand>
        <name>thiamine diphosphate</name>
        <dbReference type="ChEBI" id="CHEBI:58937"/>
    </ligand>
</feature>